<feature type="region of interest" description="Disordered" evidence="1">
    <location>
        <begin position="584"/>
        <end position="613"/>
    </location>
</feature>
<sequence>MASTHERRAGAGGHMTTLIDWEKPRAKRTHEEVVAAGAERTAAAEALARQRDEAMALIASLDVELDAARAAEEADAIDDIDDLPSDMMQEERSPTPQKYDEDTPMLEITQEQFARIEDKEAYLSPDQWEPSKGKGKAPAAAASKRTKKPEKYETRRAIEALGKTLATESASATDVVKKKGVQNRNAAAASSKSGLSKSWTTKASTGPSTIGGFTDEDAEAARPDFETPETVRAPRKNNMVGLINLDDDDDDTPSKVPAVARVAHTPRAPIKSEAGTSKISALAVRPRKAPKAVVKSESLSSSYTPFTPQSSADIKGLPAFIGPTWKSVFLPKCYFLLYTSPDPMTFGAVGDDPRDPGRETVDILQGALDELYPGVQWKLKWNDVICSRAVSRMREERGKFAKRGARHADKAFEDPKYYSAKKGDLPRLRLSAAVASDAKYAVRKNGPAFYRDPTPLAVCRLSKTNPAYIKPRGYFQSAAVIYAVSPVIGGRDWSLRVYKDENGQDKVDLSGLPVGALGLAAAGVECGYKLHTTGIRTKPLEFSAVNFGPVVRNWIEGIKDLRASHWQSIIMACGAALAEAAVEEEDEISESEEESLDGVRERMYIPSSSPCHE</sequence>
<organism evidence="2 3">
    <name type="scientific">Mycena alexandri</name>
    <dbReference type="NCBI Taxonomy" id="1745969"/>
    <lineage>
        <taxon>Eukaryota</taxon>
        <taxon>Fungi</taxon>
        <taxon>Dikarya</taxon>
        <taxon>Basidiomycota</taxon>
        <taxon>Agaricomycotina</taxon>
        <taxon>Agaricomycetes</taxon>
        <taxon>Agaricomycetidae</taxon>
        <taxon>Agaricales</taxon>
        <taxon>Marasmiineae</taxon>
        <taxon>Mycenaceae</taxon>
        <taxon>Mycena</taxon>
    </lineage>
</organism>
<feature type="compositionally biased region" description="Polar residues" evidence="1">
    <location>
        <begin position="199"/>
        <end position="208"/>
    </location>
</feature>
<proteinExistence type="predicted"/>
<name>A0AAD6SIP1_9AGAR</name>
<gene>
    <name evidence="2" type="ORF">C8F04DRAFT_1189400</name>
</gene>
<protein>
    <submittedName>
        <fullName evidence="2">Uncharacterized protein</fullName>
    </submittedName>
</protein>
<accession>A0AAD6SIP1</accession>
<dbReference type="Proteomes" id="UP001218188">
    <property type="component" value="Unassembled WGS sequence"/>
</dbReference>
<evidence type="ECO:0000313" key="3">
    <source>
        <dbReference type="Proteomes" id="UP001218188"/>
    </source>
</evidence>
<evidence type="ECO:0000313" key="2">
    <source>
        <dbReference type="EMBL" id="KAJ7027596.1"/>
    </source>
</evidence>
<reference evidence="2" key="1">
    <citation type="submission" date="2023-03" db="EMBL/GenBank/DDBJ databases">
        <title>Massive genome expansion in bonnet fungi (Mycena s.s.) driven by repeated elements and novel gene families across ecological guilds.</title>
        <authorList>
            <consortium name="Lawrence Berkeley National Laboratory"/>
            <person name="Harder C.B."/>
            <person name="Miyauchi S."/>
            <person name="Viragh M."/>
            <person name="Kuo A."/>
            <person name="Thoen E."/>
            <person name="Andreopoulos B."/>
            <person name="Lu D."/>
            <person name="Skrede I."/>
            <person name="Drula E."/>
            <person name="Henrissat B."/>
            <person name="Morin E."/>
            <person name="Kohler A."/>
            <person name="Barry K."/>
            <person name="LaButti K."/>
            <person name="Morin E."/>
            <person name="Salamov A."/>
            <person name="Lipzen A."/>
            <person name="Mereny Z."/>
            <person name="Hegedus B."/>
            <person name="Baldrian P."/>
            <person name="Stursova M."/>
            <person name="Weitz H."/>
            <person name="Taylor A."/>
            <person name="Grigoriev I.V."/>
            <person name="Nagy L.G."/>
            <person name="Martin F."/>
            <person name="Kauserud H."/>
        </authorList>
    </citation>
    <scope>NUCLEOTIDE SEQUENCE</scope>
    <source>
        <strain evidence="2">CBHHK200</strain>
    </source>
</reference>
<evidence type="ECO:0000256" key="1">
    <source>
        <dbReference type="SAM" id="MobiDB-lite"/>
    </source>
</evidence>
<dbReference type="AlphaFoldDB" id="A0AAD6SIP1"/>
<feature type="compositionally biased region" description="Low complexity" evidence="1">
    <location>
        <begin position="186"/>
        <end position="198"/>
    </location>
</feature>
<feature type="compositionally biased region" description="Basic and acidic residues" evidence="1">
    <location>
        <begin position="149"/>
        <end position="158"/>
    </location>
</feature>
<feature type="compositionally biased region" description="Acidic residues" evidence="1">
    <location>
        <begin position="584"/>
        <end position="596"/>
    </location>
</feature>
<keyword evidence="3" id="KW-1185">Reference proteome</keyword>
<feature type="region of interest" description="Disordered" evidence="1">
    <location>
        <begin position="119"/>
        <end position="236"/>
    </location>
</feature>
<comment type="caution">
    <text evidence="2">The sequence shown here is derived from an EMBL/GenBank/DDBJ whole genome shotgun (WGS) entry which is preliminary data.</text>
</comment>
<dbReference type="EMBL" id="JARJCM010000122">
    <property type="protein sequence ID" value="KAJ7027596.1"/>
    <property type="molecule type" value="Genomic_DNA"/>
</dbReference>
<feature type="region of interest" description="Disordered" evidence="1">
    <location>
        <begin position="1"/>
        <end position="24"/>
    </location>
</feature>